<evidence type="ECO:0000256" key="4">
    <source>
        <dbReference type="ARBA" id="ARBA00023163"/>
    </source>
</evidence>
<evidence type="ECO:0000256" key="2">
    <source>
        <dbReference type="ARBA" id="ARBA00023015"/>
    </source>
</evidence>
<evidence type="ECO:0000256" key="5">
    <source>
        <dbReference type="ARBA" id="ARBA00023242"/>
    </source>
</evidence>
<keyword evidence="8" id="KW-1185">Reference proteome</keyword>
<dbReference type="AlphaFoldDB" id="A0A6J0PIL9"/>
<dbReference type="InterPro" id="IPR017887">
    <property type="entry name" value="TF_TCP_subgr"/>
</dbReference>
<accession>A0A6J0PIL9</accession>
<dbReference type="RefSeq" id="XP_019705962.1">
    <property type="nucleotide sequence ID" value="XM_019850403.2"/>
</dbReference>
<evidence type="ECO:0000259" key="7">
    <source>
        <dbReference type="PROSITE" id="PS51369"/>
    </source>
</evidence>
<evidence type="ECO:0000256" key="3">
    <source>
        <dbReference type="ARBA" id="ARBA00023125"/>
    </source>
</evidence>
<dbReference type="RefSeq" id="XP_029120885.1">
    <property type="nucleotide sequence ID" value="XM_029265052.1"/>
</dbReference>
<feature type="domain" description="TCP" evidence="7">
    <location>
        <begin position="63"/>
        <end position="121"/>
    </location>
</feature>
<evidence type="ECO:0000313" key="9">
    <source>
        <dbReference type="RefSeq" id="XP_019705962.1"/>
    </source>
</evidence>
<feature type="region of interest" description="Disordered" evidence="6">
    <location>
        <begin position="1"/>
        <end position="42"/>
    </location>
</feature>
<evidence type="ECO:0000256" key="1">
    <source>
        <dbReference type="ARBA" id="ARBA00004123"/>
    </source>
</evidence>
<reference evidence="9 10" key="1">
    <citation type="submission" date="2025-04" db="UniProtKB">
        <authorList>
            <consortium name="RefSeq"/>
        </authorList>
    </citation>
    <scope>IDENTIFICATION</scope>
</reference>
<dbReference type="GO" id="GO:0005634">
    <property type="term" value="C:nucleus"/>
    <property type="evidence" value="ECO:0007669"/>
    <property type="project" value="UniProtKB-SubCell"/>
</dbReference>
<sequence length="390" mass="42506">MEESPPHHHHHHSHDEQKLLHHHNHHHHQQRPPPHNSRLGTLREGGGQVVEVAGGHIVRSTGRKDRHSKVCTAKGLRDRRVRLSAHTAIQFYDVQDRLGYDRPSKAVDWLIKHAKGAIDELAELPRWYPPAATYASSSNPSPPPNQHDHLHDQPVPTEPSAEQAAYSTGNFLPPPLDSDSIADTIKTFFPLATTTASSSYQNHHPPDLLSRSSSQVQDLRLSLQSFQDPMFHQNQIPTASSQQNFLPGYLAFDATSASWPEQNQRIVAWNVAETSSGEGGGGYGFNMPPPQTVPLHPALGQSQLLSQRGTLQSSILPSVRAWMDPIAAAAGHQIHPAGVHSSSPSVTTTGFVFSGDGGFSGFHIPARIQGEEEHGCIPGKPPSDSSASNQ</sequence>
<dbReference type="KEGG" id="egu:105043724"/>
<dbReference type="GO" id="GO:0043565">
    <property type="term" value="F:sequence-specific DNA binding"/>
    <property type="evidence" value="ECO:0007669"/>
    <property type="project" value="TreeGrafter"/>
</dbReference>
<comment type="subcellular location">
    <subcellularLocation>
        <location evidence="1">Nucleus</location>
    </subcellularLocation>
</comment>
<keyword evidence="2" id="KW-0805">Transcription regulation</keyword>
<dbReference type="Pfam" id="PF03634">
    <property type="entry name" value="TCP"/>
    <property type="match status" value="1"/>
</dbReference>
<evidence type="ECO:0000313" key="8">
    <source>
        <dbReference type="Proteomes" id="UP000504607"/>
    </source>
</evidence>
<organism evidence="8 9">
    <name type="scientific">Elaeis guineensis var. tenera</name>
    <name type="common">Oil palm</name>
    <dbReference type="NCBI Taxonomy" id="51953"/>
    <lineage>
        <taxon>Eukaryota</taxon>
        <taxon>Viridiplantae</taxon>
        <taxon>Streptophyta</taxon>
        <taxon>Embryophyta</taxon>
        <taxon>Tracheophyta</taxon>
        <taxon>Spermatophyta</taxon>
        <taxon>Magnoliopsida</taxon>
        <taxon>Liliopsida</taxon>
        <taxon>Arecaceae</taxon>
        <taxon>Arecoideae</taxon>
        <taxon>Cocoseae</taxon>
        <taxon>Elaeidinae</taxon>
        <taxon>Elaeis</taxon>
    </lineage>
</organism>
<protein>
    <submittedName>
        <fullName evidence="9 10">Transcription factor TCP4</fullName>
    </submittedName>
</protein>
<name>A0A6J0PIL9_ELAGV</name>
<proteinExistence type="predicted"/>
<keyword evidence="5" id="KW-0539">Nucleus</keyword>
<feature type="compositionally biased region" description="Basic residues" evidence="6">
    <location>
        <begin position="20"/>
        <end position="30"/>
    </location>
</feature>
<dbReference type="PANTHER" id="PTHR31072">
    <property type="entry name" value="TRANSCRIPTION FACTOR TCP4-RELATED"/>
    <property type="match status" value="1"/>
</dbReference>
<evidence type="ECO:0000313" key="11">
    <source>
        <dbReference type="RefSeq" id="XP_029120891.1"/>
    </source>
</evidence>
<keyword evidence="3" id="KW-0238">DNA-binding</keyword>
<dbReference type="OrthoDB" id="1927134at2759"/>
<dbReference type="RefSeq" id="XP_029120891.1">
    <property type="nucleotide sequence ID" value="XM_029265058.1"/>
</dbReference>
<dbReference type="InterPro" id="IPR005333">
    <property type="entry name" value="Transcription_factor_TCP"/>
</dbReference>
<keyword evidence="4" id="KW-0804">Transcription</keyword>
<dbReference type="GeneID" id="105043724"/>
<dbReference type="Proteomes" id="UP000504607">
    <property type="component" value="Chromosome 1"/>
</dbReference>
<gene>
    <name evidence="9 10 11" type="primary">LOC105043724</name>
</gene>
<evidence type="ECO:0000256" key="6">
    <source>
        <dbReference type="SAM" id="MobiDB-lite"/>
    </source>
</evidence>
<dbReference type="GO" id="GO:0003700">
    <property type="term" value="F:DNA-binding transcription factor activity"/>
    <property type="evidence" value="ECO:0007669"/>
    <property type="project" value="InterPro"/>
</dbReference>
<feature type="region of interest" description="Disordered" evidence="6">
    <location>
        <begin position="133"/>
        <end position="173"/>
    </location>
</feature>
<dbReference type="PROSITE" id="PS51369">
    <property type="entry name" value="TCP"/>
    <property type="match status" value="1"/>
</dbReference>
<evidence type="ECO:0000313" key="10">
    <source>
        <dbReference type="RefSeq" id="XP_029120885.1"/>
    </source>
</evidence>
<dbReference type="PANTHER" id="PTHR31072:SF273">
    <property type="entry name" value="TRANSCRIPTION FACTOR TCP4"/>
    <property type="match status" value="1"/>
</dbReference>